<dbReference type="Pfam" id="PF05970">
    <property type="entry name" value="PIF1"/>
    <property type="match status" value="1"/>
</dbReference>
<dbReference type="InterPro" id="IPR010285">
    <property type="entry name" value="DNA_helicase_pif1-like_DEAD"/>
</dbReference>
<dbReference type="PANTHER" id="PTHR10492">
    <property type="match status" value="1"/>
</dbReference>
<comment type="caution">
    <text evidence="7">The sequence shown here is derived from an EMBL/GenBank/DDBJ whole genome shotgun (WGS) entry which is preliminary data.</text>
</comment>
<dbReference type="GO" id="GO:0005524">
    <property type="term" value="F:ATP binding"/>
    <property type="evidence" value="ECO:0007669"/>
    <property type="project" value="UniProtKB-KW"/>
</dbReference>
<dbReference type="Gene3D" id="3.40.50.300">
    <property type="entry name" value="P-loop containing nucleotide triphosphate hydrolases"/>
    <property type="match status" value="2"/>
</dbReference>
<comment type="catalytic activity">
    <reaction evidence="1">
        <text>ATP + H2O = ADP + phosphate + H(+)</text>
        <dbReference type="Rhea" id="RHEA:13065"/>
        <dbReference type="ChEBI" id="CHEBI:15377"/>
        <dbReference type="ChEBI" id="CHEBI:15378"/>
        <dbReference type="ChEBI" id="CHEBI:30616"/>
        <dbReference type="ChEBI" id="CHEBI:43474"/>
        <dbReference type="ChEBI" id="CHEBI:456216"/>
        <dbReference type="EC" id="5.6.2.3"/>
    </reaction>
</comment>
<dbReference type="Proteomes" id="UP000076858">
    <property type="component" value="Unassembled WGS sequence"/>
</dbReference>
<keyword evidence="2" id="KW-0175">Coiled coil</keyword>
<evidence type="ECO:0000313" key="8">
    <source>
        <dbReference type="Proteomes" id="UP000076858"/>
    </source>
</evidence>
<dbReference type="GO" id="GO:0006310">
    <property type="term" value="P:DNA recombination"/>
    <property type="evidence" value="ECO:0007669"/>
    <property type="project" value="UniProtKB-KW"/>
</dbReference>
<evidence type="ECO:0000256" key="1">
    <source>
        <dbReference type="RuleBase" id="RU363044"/>
    </source>
</evidence>
<dbReference type="Pfam" id="PF21530">
    <property type="entry name" value="Pif1_2B_dom"/>
    <property type="match status" value="1"/>
</dbReference>
<evidence type="ECO:0000256" key="2">
    <source>
        <dbReference type="SAM" id="Coils"/>
    </source>
</evidence>
<feature type="compositionally biased region" description="Basic and acidic residues" evidence="3">
    <location>
        <begin position="103"/>
        <end position="132"/>
    </location>
</feature>
<protein>
    <recommendedName>
        <fullName evidence="1">ATP-dependent DNA helicase</fullName>
        <ecNumber evidence="1">5.6.2.3</ecNumber>
    </recommendedName>
</protein>
<dbReference type="STRING" id="35525.A0A164LAN9"/>
<keyword evidence="8" id="KW-1185">Reference proteome</keyword>
<dbReference type="InterPro" id="IPR025476">
    <property type="entry name" value="Helitron_helicase-like"/>
</dbReference>
<keyword evidence="1" id="KW-0234">DNA repair</keyword>
<keyword evidence="1" id="KW-0547">Nucleotide-binding</keyword>
<feature type="domain" description="DNA helicase Pif1-like DEAD-box helicase" evidence="4">
    <location>
        <begin position="1259"/>
        <end position="1469"/>
    </location>
</feature>
<gene>
    <name evidence="7" type="ORF">APZ42_033210</name>
</gene>
<feature type="region of interest" description="Disordered" evidence="3">
    <location>
        <begin position="1"/>
        <end position="132"/>
    </location>
</feature>
<keyword evidence="1" id="KW-0067">ATP-binding</keyword>
<keyword evidence="1 7" id="KW-0347">Helicase</keyword>
<dbReference type="GO" id="GO:0006281">
    <property type="term" value="P:DNA repair"/>
    <property type="evidence" value="ECO:0007669"/>
    <property type="project" value="UniProtKB-KW"/>
</dbReference>
<dbReference type="GO" id="GO:0000723">
    <property type="term" value="P:telomere maintenance"/>
    <property type="evidence" value="ECO:0007669"/>
    <property type="project" value="InterPro"/>
</dbReference>
<comment type="cofactor">
    <cofactor evidence="1">
        <name>Mg(2+)</name>
        <dbReference type="ChEBI" id="CHEBI:18420"/>
    </cofactor>
</comment>
<name>A0A164LAN9_9CRUS</name>
<keyword evidence="1" id="KW-0227">DNA damage</keyword>
<feature type="domain" description="Helitron helicase-like" evidence="5">
    <location>
        <begin position="641"/>
        <end position="804"/>
    </location>
</feature>
<evidence type="ECO:0000259" key="6">
    <source>
        <dbReference type="Pfam" id="PF21530"/>
    </source>
</evidence>
<sequence length="1741" mass="200659">MAPRRQMTDAEKAEKNRKQREKRGQEDPEAREKRLQDNRARAQYVRDEKKQRLDQEVQRQIPDEVDRQARLEEEAQRRKGNRAQEPDEIQQARPQEQALRQQALREEESEEERRARLRDQATRQQAVRDAETADKRRVRMIEDNLRHQVLRAQETVEKRMLRATADRLRHQMYLVEETEEEAEIRRELNREQTANYRGAENEEETRERLEENRLRMERLREEQAENEEIIRAMNALEHAEIIPLETEEERTYHEEILATRNQAGLPRTHRLACKTIVSEDHRPLHDCGAMDICEECGAKHFKGERPQDKKFMQCCRKGKVILQPPKKCPQPLAKLLQNNHPKSKSFMAKIRTYSSAHAFASMGASISSPPGRGPYCFRIHGQVYHNTTPVGPNTTNPKYADLYFMDAAQAGEFRADFESNGRCCRNLMAELDAMLREKNPYAAIYKMMRQVLEEEYRRAEAENLPHQIVGMIISSDRRNLDQRRYNSPTTNEIAILFKSANGEPPAKRDIQGHLFIPVRGRTLIKISTQQPMCDPMTYPLLFPNGDDGWHVNMPYTTTTRREREEAAARAMDWDEEEEIPFQRLNERLLMQIPAAEAAANDSFPAEEPEPEPEEQIDDDENDPQRLNRGEGRRKRVTQCEFYSFLMSIRDYFNNIEANRIKYIREHQAELHVAQYNGLLDYINNQAERENMTVGSYHVLPSSFIGSPRAMKQAYQDAMAICGKFGKPVFFLTFTCNPKWKEIVANIPTHLSASDRPDIVARVFNQKKNELVNDIEKRQVLGFATARIHVIEFQKRGLPHCHMLIWIYKRDAPATAKDVDETICAEIPDKTTHPILYNIVMAHMIHGPCGWTNKQSPCMDGNICTKRFPKEFMAETIVNDNGYPTYRRRDTGVVHRLKRGHTHFEVDNRWVIPYNPWLSLKFDSHINLEYCASIVSVKYIFKYVYKGYDCIKMDKKVGTFQQEADDVPTVVWDEITSHLDARYVSAPEACWRIFKFPLSERSHAICRLAVHLPREQSVFFLPGNEQQAVINAATKDTILTAYFKLNSEDDNARKYFYREIPHHYVFMKKTNSWKPRCRRSRIIGRLYTVGVRQMERHCLRLLLINVKGATSFEHLRTVDGLQHATFKSAAIALNLLEDDRAWSTTMKEAAVFQMPAQLRQLYVDICVYCNPTDAATLFDANLNHLMEDFIRSGHDANVAKNLTLKWIQDKLRLNNKTMEEFSLPVPDFHLINQLIEAQMERNDDNVRQQKRLMGEMMLSQLNDGQRAAFDKIMAAVNDVTNTAHPRQYFLDGPGGTGKTFVYNTLINVLQGQGRQVIAVASTGIASTLLLDGATYHSQFKIYPPITETTRSKIEEGTYNAQMIRNACLIISDEATMKTNHALDAINHLFQTVMKNRVEPYGGKVLLLGGDFRQCLPVVRHGNRVQVVEATIINNVTWPNFHQLRLVQNMRTTAGSQDYADWLIELGNGILPQIPRLNNPDVIEIPQDFLNIQRNLVEHVFGDPSDLLQDGVVDSISIRAILCPKNEDCLRINNQIITEMPGALKIYRSIDTMDSEDPEEIANYPAEILNTFNVSGLPPHELKLKTGAFIILLKNIDSRKGLCNGTRLIIRELALNLIVADIAAGKNKGHTVFLPRMSMTPTDSDLPFKLKRLQFPVLVAFAMTINKSQGQTFDRVGIYLPEPVFSHGQLYVAFSRATSREGVKIECGESEKQGKLLKNIPDSSEQDKQRVFTRNVVYKEVLI</sequence>
<evidence type="ECO:0000259" key="5">
    <source>
        <dbReference type="Pfam" id="PF14214"/>
    </source>
</evidence>
<dbReference type="GO" id="GO:0016887">
    <property type="term" value="F:ATP hydrolysis activity"/>
    <property type="evidence" value="ECO:0007669"/>
    <property type="project" value="RHEA"/>
</dbReference>
<comment type="similarity">
    <text evidence="1">Belongs to the helicase family.</text>
</comment>
<dbReference type="FunFam" id="3.40.50.300:FF:002884">
    <property type="entry name" value="ATP-dependent DNA helicase"/>
    <property type="match status" value="1"/>
</dbReference>
<feature type="region of interest" description="Disordered" evidence="3">
    <location>
        <begin position="598"/>
        <end position="631"/>
    </location>
</feature>
<evidence type="ECO:0000259" key="4">
    <source>
        <dbReference type="Pfam" id="PF05970"/>
    </source>
</evidence>
<proteinExistence type="inferred from homology"/>
<feature type="compositionally biased region" description="Acidic residues" evidence="3">
    <location>
        <begin position="604"/>
        <end position="621"/>
    </location>
</feature>
<feature type="compositionally biased region" description="Basic and acidic residues" evidence="3">
    <location>
        <begin position="1"/>
        <end position="85"/>
    </location>
</feature>
<dbReference type="EC" id="5.6.2.3" evidence="1"/>
<dbReference type="InterPro" id="IPR027417">
    <property type="entry name" value="P-loop_NTPase"/>
</dbReference>
<dbReference type="OrthoDB" id="1728974at2759"/>
<keyword evidence="1" id="KW-0378">Hydrolase</keyword>
<dbReference type="CDD" id="cd18809">
    <property type="entry name" value="SF1_C_RecD"/>
    <property type="match status" value="1"/>
</dbReference>
<dbReference type="GO" id="GO:0043139">
    <property type="term" value="F:5'-3' DNA helicase activity"/>
    <property type="evidence" value="ECO:0007669"/>
    <property type="project" value="UniProtKB-EC"/>
</dbReference>
<dbReference type="Pfam" id="PF14214">
    <property type="entry name" value="Helitron_like_N"/>
    <property type="match status" value="1"/>
</dbReference>
<organism evidence="7 8">
    <name type="scientific">Daphnia magna</name>
    <dbReference type="NCBI Taxonomy" id="35525"/>
    <lineage>
        <taxon>Eukaryota</taxon>
        <taxon>Metazoa</taxon>
        <taxon>Ecdysozoa</taxon>
        <taxon>Arthropoda</taxon>
        <taxon>Crustacea</taxon>
        <taxon>Branchiopoda</taxon>
        <taxon>Diplostraca</taxon>
        <taxon>Cladocera</taxon>
        <taxon>Anomopoda</taxon>
        <taxon>Daphniidae</taxon>
        <taxon>Daphnia</taxon>
    </lineage>
</organism>
<evidence type="ECO:0000313" key="7">
    <source>
        <dbReference type="EMBL" id="KZS03944.1"/>
    </source>
</evidence>
<dbReference type="PANTHER" id="PTHR10492:SF57">
    <property type="entry name" value="ATP-DEPENDENT DNA HELICASE"/>
    <property type="match status" value="1"/>
</dbReference>
<dbReference type="EMBL" id="LRGB01003156">
    <property type="protein sequence ID" value="KZS03944.1"/>
    <property type="molecule type" value="Genomic_DNA"/>
</dbReference>
<keyword evidence="1" id="KW-0233">DNA recombination</keyword>
<feature type="coiled-coil region" evidence="2">
    <location>
        <begin position="174"/>
        <end position="239"/>
    </location>
</feature>
<reference evidence="7 8" key="1">
    <citation type="submission" date="2016-03" db="EMBL/GenBank/DDBJ databases">
        <title>EvidentialGene: Evidence-directed Construction of Genes on Genomes.</title>
        <authorList>
            <person name="Gilbert D.G."/>
            <person name="Choi J.-H."/>
            <person name="Mockaitis K."/>
            <person name="Colbourne J."/>
            <person name="Pfrender M."/>
        </authorList>
    </citation>
    <scope>NUCLEOTIDE SEQUENCE [LARGE SCALE GENOMIC DNA]</scope>
    <source>
        <strain evidence="7 8">Xinb3</strain>
        <tissue evidence="7">Complete organism</tissue>
    </source>
</reference>
<accession>A0A164LAN9</accession>
<evidence type="ECO:0000256" key="3">
    <source>
        <dbReference type="SAM" id="MobiDB-lite"/>
    </source>
</evidence>
<dbReference type="InterPro" id="IPR049163">
    <property type="entry name" value="Pif1-like_2B_dom"/>
</dbReference>
<dbReference type="SUPFAM" id="SSF52540">
    <property type="entry name" value="P-loop containing nucleoside triphosphate hydrolases"/>
    <property type="match status" value="2"/>
</dbReference>
<feature type="domain" description="DNA helicase Pif1-like 2B" evidence="6">
    <location>
        <begin position="1565"/>
        <end position="1611"/>
    </location>
</feature>